<dbReference type="SMART" id="SM00248">
    <property type="entry name" value="ANK"/>
    <property type="match status" value="11"/>
</dbReference>
<sequence>MDSPRYASPTISSRTFSFRQSKIPSSVTSDGLADERSLHVESPRARHVDQLQALAAAVGVPFSLPNPMLSAPNQRAVPQYASDKAGAEAFLLSLRPKRFLIGKSSKNYASEEVLRALDKAIELKLPLPILEALLQFVESSTLQAPQNTAFIADKKGHHVPTLEYIFSQVSGAATMRLFLPRVSQRSRDNALARILSDHSPSVDTVTALLEWGANPETCRDFILRLSANAGSDDVLRVLLLSPALNSTELLSQALIQAAESGSLQIWSMLLLRGADANFNEGEALRHATSKQRYAHALAATLLSRRAVSSGILDTAVSAVEQWSPEIKQPYLTMFLYAGAAGRRTSKAVTSLISMRDHEILANSITFMAFTHGSFPNETLFQAAIEMGDMTLALDTLRLSKHRSFTSYAKTGVHLQLIDACRIRPNESLEVITEFLTLGVSGDTTSEMLARCCEPELVGKPEIITVIEHLVRIGMADASYANGRSIMLAIDAANTAVLTRLLTARPTRKVLNKALEHSDRVLEDRKPEKLQIWAALIHAGARGDEVDRLLVKAVESPSMAAEKIRALLPAASLDYGGGEAIVRAITLQKLDIIEAFLAKRRPEASLPTIWKQTRQLFALDGEPRYGLSFMLSVMTMLYNAGRGAAPLDDLLHDATQCASKETAWTLTSQFLQWGASPDLPLGAALTACIKRCDRRTLVVLLSRKPKKTSIRYAFEEVLLHRGSDRYETLKIIIDAGPDASCLDTALPQVLKENAYDTALVHLLVNNNARIHSSLADYLVPVVLNGDLQTLDIMLPGRDSGNIIFPSLKAFLSSRSDWQNPDGPSLPLLKVLLSKTGKGAWADQIFSNYVKLLNQHAANLFINHLTSSNVFSDTLVVLLSHDKLKLTRGKLSVTLYLLERGARGDIVDEIFLEAAGALNREWISALGPYLIHPTTKQKAFELVVMKNPCTNNRNGAVLDIQRWLLDQNVRGQAVDAAFVAAGQALILEEFTRLLPYVSDNTVFSVVLDHLAQDIKLVSTDEGLTVLKLLIQKGASLESVFGAIRAAAQSLSTAGVRLILEISNQDGLTKAAFKGLLDSGDNLASSTSRSILRVLIKFGLDIDDAKTAVSLAVATHDVDLMADIAPADSTGGICGFALTCLASQGQRWLTTTGLTFLRFVLEKGAESTVILQMVEFASKSRNLSALMLLVDASHDKQVAANTAFAQLALGDETEPASEDLSVLEFVLGHGANGAAVENAAADAARTSNYEVLDVFLKSPVAASVIPSAFRAVARAKSKRLSSEQLSIASILVRHGVATEILAIAAAEATKQLDLEALIVLSQSPRFPGVTDDTVRILLLSEDLWRSPEGLRIMRYLFEIGVSSDTKKGAAVRAVTILDSDMLRTILDADSSFEVVEAAFSALTDLQQKWMSPEGVRIAQLLLQKGPSQPVLDKAFIQSCQYFYYDAVQLFLPRISDASVFSEAMGKATSSGLEWVSELHIIEELLRAGVENDVVENAFLKAAAALNLDAVRLLASDSLRADVHSKALGAVLTNESWRQSIKLLEFLLEHGANGEPVHRAYVSAAGSLDVHAVQLLANHVQNTDIKGDALSAVISNSSWLLPEYLDLVTLIYQQGVTPKAHGEALALAAASLNVPCVTLLAKRANSKMASRAFARAIGSNTNLDTEEGTTVLKRLAGRGAKGPAVDSALIDSARKLRLDLVTILKANIDANDLNTFASAFDSVLSTGGEWLARPEGLQILQVLIETGAVGESAPDALVVAAREGNFAAVDLLAQLVDDSDIYTQAFGEFIQSSSLWLEDESLELLELLLRRGASGESLDEALLAAVDAVASDAASTDLITLLLQFEADINFQHGAALQTAAQHGRGDLIEMLLSRTPSEISLYMALQTSLQQEHEEDVVLELFQAITGFDSGVQPEVNHTSELGDPLIFYTLLYYGYSVEIVKQICELGADLDATVGWSVYDADTEPIPKPDEDQVTPLLLALLNDASDEVIEEVLIPYGADHNYVPSESQASAVILAAKLDRRHILTKLIDLKAELAQTDCYDRTPLFYAGRNGNTSAITSLLRKKPPVNDGSLHEAARELHPRAVKLLATKGHDVDFPSLKHNGRNALCELAFRCHASQDSVRLHDTLCALREAKSNPLRKYRGKTPLFYAMDNPDPVPMVSKIIEVCLWQDLNDASNVFEKDDHSYSATMYIKKGLYEQSERHAYDILQVLEDASAQDRYYAKERMRQPFDAVGMPQHIANLDRKKWIRSSRLEEDEEDHRRRLRRDAEEMAHRDQLNSSRHLLTMEQREDLALQETLHKSDNHWQGLQFRSMSHAQTMRYKDEQIDYRLDDEAVSHRLKGGIDDQARNAQLRHEFQTKAQRLTFQEQEQDLGFVGAQVKQQLRLEGVSSENALKTDQAMRDLQLRAVRSTMDQADMDLKLRHVVDINADKVFTQDRMEDIARDSQQRKLTLDQTGRQAQLEYQGASDNRKLMTEGQLNQYRQDNNNESIRTRNALIEVDREAMYMKNEMMQADRNNKMAFTRESDHQKLNTLRNQGYIANRTFDDHGAIERSHLAQRGEVERTNLRESGQIANENLYNRGQISNQTLEERTGIERSNLMQRSQIEVETLQQKGRTENQTLSNKHSLLQADRENAVRHTQQTGQARVYTQQQMNDLNAQKNANNVQAQHQKNADNLRFQGQKNSKNLNFQEKSNQLNAQKNRNNLNFQGQASKISAQKNANNLNFQGQSSRINAQKNANNVQSQAQQAGWKQAGRQ</sequence>
<evidence type="ECO:0000313" key="3">
    <source>
        <dbReference type="Proteomes" id="UP000799424"/>
    </source>
</evidence>
<accession>A0A6A6ZWJ4</accession>
<dbReference type="InterPro" id="IPR052391">
    <property type="entry name" value="E3_Ligase-Neurotoxin"/>
</dbReference>
<dbReference type="PANTHER" id="PTHR24133:SF40">
    <property type="entry name" value="ANKYRIN REPEAT DOMAIN 44"/>
    <property type="match status" value="1"/>
</dbReference>
<dbReference type="OrthoDB" id="3929560at2759"/>
<evidence type="ECO:0008006" key="4">
    <source>
        <dbReference type="Google" id="ProtNLM"/>
    </source>
</evidence>
<organism evidence="2 3">
    <name type="scientific">Ophiobolus disseminans</name>
    <dbReference type="NCBI Taxonomy" id="1469910"/>
    <lineage>
        <taxon>Eukaryota</taxon>
        <taxon>Fungi</taxon>
        <taxon>Dikarya</taxon>
        <taxon>Ascomycota</taxon>
        <taxon>Pezizomycotina</taxon>
        <taxon>Dothideomycetes</taxon>
        <taxon>Pleosporomycetidae</taxon>
        <taxon>Pleosporales</taxon>
        <taxon>Pleosporineae</taxon>
        <taxon>Phaeosphaeriaceae</taxon>
        <taxon>Ophiobolus</taxon>
    </lineage>
</organism>
<evidence type="ECO:0000256" key="1">
    <source>
        <dbReference type="SAM" id="MobiDB-lite"/>
    </source>
</evidence>
<dbReference type="EMBL" id="MU006228">
    <property type="protein sequence ID" value="KAF2825233.1"/>
    <property type="molecule type" value="Genomic_DNA"/>
</dbReference>
<reference evidence="2" key="1">
    <citation type="journal article" date="2020" name="Stud. Mycol.">
        <title>101 Dothideomycetes genomes: a test case for predicting lifestyles and emergence of pathogens.</title>
        <authorList>
            <person name="Haridas S."/>
            <person name="Albert R."/>
            <person name="Binder M."/>
            <person name="Bloem J."/>
            <person name="Labutti K."/>
            <person name="Salamov A."/>
            <person name="Andreopoulos B."/>
            <person name="Baker S."/>
            <person name="Barry K."/>
            <person name="Bills G."/>
            <person name="Bluhm B."/>
            <person name="Cannon C."/>
            <person name="Castanera R."/>
            <person name="Culley D."/>
            <person name="Daum C."/>
            <person name="Ezra D."/>
            <person name="Gonzalez J."/>
            <person name="Henrissat B."/>
            <person name="Kuo A."/>
            <person name="Liang C."/>
            <person name="Lipzen A."/>
            <person name="Lutzoni F."/>
            <person name="Magnuson J."/>
            <person name="Mondo S."/>
            <person name="Nolan M."/>
            <person name="Ohm R."/>
            <person name="Pangilinan J."/>
            <person name="Park H.-J."/>
            <person name="Ramirez L."/>
            <person name="Alfaro M."/>
            <person name="Sun H."/>
            <person name="Tritt A."/>
            <person name="Yoshinaga Y."/>
            <person name="Zwiers L.-H."/>
            <person name="Turgeon B."/>
            <person name="Goodwin S."/>
            <person name="Spatafora J."/>
            <person name="Crous P."/>
            <person name="Grigoriev I."/>
        </authorList>
    </citation>
    <scope>NUCLEOTIDE SEQUENCE</scope>
    <source>
        <strain evidence="2">CBS 113818</strain>
    </source>
</reference>
<feature type="compositionally biased region" description="Low complexity" evidence="1">
    <location>
        <begin position="2732"/>
        <end position="2747"/>
    </location>
</feature>
<keyword evidence="3" id="KW-1185">Reference proteome</keyword>
<protein>
    <recommendedName>
        <fullName evidence="4">Ankyrin</fullName>
    </recommendedName>
</protein>
<evidence type="ECO:0000313" key="2">
    <source>
        <dbReference type="EMBL" id="KAF2825233.1"/>
    </source>
</evidence>
<dbReference type="InterPro" id="IPR002110">
    <property type="entry name" value="Ankyrin_rpt"/>
</dbReference>
<name>A0A6A6ZWJ4_9PLEO</name>
<dbReference type="PANTHER" id="PTHR24133">
    <property type="entry name" value="ANKYRIN DOMAIN-CONTAINING"/>
    <property type="match status" value="1"/>
</dbReference>
<feature type="region of interest" description="Disordered" evidence="1">
    <location>
        <begin position="2732"/>
        <end position="2755"/>
    </location>
</feature>
<dbReference type="Proteomes" id="UP000799424">
    <property type="component" value="Unassembled WGS sequence"/>
</dbReference>
<proteinExistence type="predicted"/>
<dbReference type="InterPro" id="IPR036770">
    <property type="entry name" value="Ankyrin_rpt-contain_sf"/>
</dbReference>
<dbReference type="Gene3D" id="1.25.40.20">
    <property type="entry name" value="Ankyrin repeat-containing domain"/>
    <property type="match status" value="4"/>
</dbReference>
<dbReference type="SUPFAM" id="SSF48403">
    <property type="entry name" value="Ankyrin repeat"/>
    <property type="match status" value="2"/>
</dbReference>
<gene>
    <name evidence="2" type="ORF">CC86DRAFT_456469</name>
</gene>